<accession>A0A397JC67</accession>
<dbReference type="Proteomes" id="UP000266861">
    <property type="component" value="Unassembled WGS sequence"/>
</dbReference>
<evidence type="ECO:0000313" key="2">
    <source>
        <dbReference type="Proteomes" id="UP000266861"/>
    </source>
</evidence>
<reference evidence="1 2" key="1">
    <citation type="submission" date="2018-08" db="EMBL/GenBank/DDBJ databases">
        <title>Genome and evolution of the arbuscular mycorrhizal fungus Diversispora epigaea (formerly Glomus versiforme) and its bacterial endosymbionts.</title>
        <authorList>
            <person name="Sun X."/>
            <person name="Fei Z."/>
            <person name="Harrison M."/>
        </authorList>
    </citation>
    <scope>NUCLEOTIDE SEQUENCE [LARGE SCALE GENOMIC DNA]</scope>
    <source>
        <strain evidence="1 2">IT104</strain>
    </source>
</reference>
<organism evidence="1 2">
    <name type="scientific">Diversispora epigaea</name>
    <dbReference type="NCBI Taxonomy" id="1348612"/>
    <lineage>
        <taxon>Eukaryota</taxon>
        <taxon>Fungi</taxon>
        <taxon>Fungi incertae sedis</taxon>
        <taxon>Mucoromycota</taxon>
        <taxon>Glomeromycotina</taxon>
        <taxon>Glomeromycetes</taxon>
        <taxon>Diversisporales</taxon>
        <taxon>Diversisporaceae</taxon>
        <taxon>Diversispora</taxon>
    </lineage>
</organism>
<dbReference type="EMBL" id="PQFF01000055">
    <property type="protein sequence ID" value="RHZ85945.1"/>
    <property type="molecule type" value="Genomic_DNA"/>
</dbReference>
<name>A0A397JC67_9GLOM</name>
<sequence length="83" mass="9748">MCTILGTDTTPIWYPIGVETIVATTHSDQLVPYVDSEEEYEEEIQDELEYELEEDLEELESYCSEQIIDEDDIDEYYSLIENL</sequence>
<proteinExistence type="predicted"/>
<comment type="caution">
    <text evidence="1">The sequence shown here is derived from an EMBL/GenBank/DDBJ whole genome shotgun (WGS) entry which is preliminary data.</text>
</comment>
<evidence type="ECO:0000313" key="1">
    <source>
        <dbReference type="EMBL" id="RHZ85945.1"/>
    </source>
</evidence>
<protein>
    <submittedName>
        <fullName evidence="1">Uncharacterized protein</fullName>
    </submittedName>
</protein>
<gene>
    <name evidence="1" type="ORF">Glove_58g119</name>
</gene>
<dbReference type="AlphaFoldDB" id="A0A397JC67"/>
<keyword evidence="2" id="KW-1185">Reference proteome</keyword>